<proteinExistence type="predicted"/>
<protein>
    <submittedName>
        <fullName evidence="2">Uncharacterized protein</fullName>
    </submittedName>
</protein>
<keyword evidence="1" id="KW-0812">Transmembrane</keyword>
<dbReference type="AlphaFoldDB" id="A0A5B2VAB6"/>
<dbReference type="EMBL" id="VUOA01000033">
    <property type="protein sequence ID" value="KAA2235746.1"/>
    <property type="molecule type" value="Genomic_DNA"/>
</dbReference>
<sequence length="121" mass="12737">MRSRIYALLRSETLFIALSAGSAALAAVSAFAWLGFFGILLLGLLTLVISLRVGIEEDGPSGSGHTPGLYAMSLRDPATAEERLARSGESAAFRRLLRFVNGVGAALVVIGGAGFWWLQLG</sequence>
<name>A0A5B2VAB6_9HYPH</name>
<gene>
    <name evidence="2" type="ORF">F0L46_18140</name>
</gene>
<comment type="caution">
    <text evidence="2">The sequence shown here is derived from an EMBL/GenBank/DDBJ whole genome shotgun (WGS) entry which is preliminary data.</text>
</comment>
<reference evidence="2 3" key="2">
    <citation type="submission" date="2019-09" db="EMBL/GenBank/DDBJ databases">
        <authorList>
            <person name="Jin C."/>
        </authorList>
    </citation>
    <scope>NUCLEOTIDE SEQUENCE [LARGE SCALE GENOMIC DNA]</scope>
    <source>
        <strain evidence="2 3">BN140002</strain>
    </source>
</reference>
<dbReference type="Proteomes" id="UP000323142">
    <property type="component" value="Unassembled WGS sequence"/>
</dbReference>
<accession>A0A5B2VAB6</accession>
<evidence type="ECO:0000256" key="1">
    <source>
        <dbReference type="SAM" id="Phobius"/>
    </source>
</evidence>
<evidence type="ECO:0000313" key="3">
    <source>
        <dbReference type="Proteomes" id="UP000323142"/>
    </source>
</evidence>
<feature type="transmembrane region" description="Helical" evidence="1">
    <location>
        <begin position="96"/>
        <end position="118"/>
    </location>
</feature>
<feature type="transmembrane region" description="Helical" evidence="1">
    <location>
        <begin position="36"/>
        <end position="55"/>
    </location>
</feature>
<organism evidence="2 3">
    <name type="scientific">Salinarimonas soli</name>
    <dbReference type="NCBI Taxonomy" id="1638099"/>
    <lineage>
        <taxon>Bacteria</taxon>
        <taxon>Pseudomonadati</taxon>
        <taxon>Pseudomonadota</taxon>
        <taxon>Alphaproteobacteria</taxon>
        <taxon>Hyphomicrobiales</taxon>
        <taxon>Salinarimonadaceae</taxon>
        <taxon>Salinarimonas</taxon>
    </lineage>
</organism>
<dbReference type="RefSeq" id="WP_149820136.1">
    <property type="nucleotide sequence ID" value="NZ_VUOA01000033.1"/>
</dbReference>
<keyword evidence="1" id="KW-1133">Transmembrane helix</keyword>
<reference evidence="2 3" key="1">
    <citation type="submission" date="2019-09" db="EMBL/GenBank/DDBJ databases">
        <title>Salinarimonas rosea gen. nov., sp. nov., a new member of the a-2 subgroup of the Proteobacteria.</title>
        <authorList>
            <person name="Liu J."/>
        </authorList>
    </citation>
    <scope>NUCLEOTIDE SEQUENCE [LARGE SCALE GENOMIC DNA]</scope>
    <source>
        <strain evidence="2 3">BN140002</strain>
    </source>
</reference>
<keyword evidence="3" id="KW-1185">Reference proteome</keyword>
<keyword evidence="1" id="KW-0472">Membrane</keyword>
<evidence type="ECO:0000313" key="2">
    <source>
        <dbReference type="EMBL" id="KAA2235746.1"/>
    </source>
</evidence>